<evidence type="ECO:0000313" key="1">
    <source>
        <dbReference type="EMBL" id="MDR6781713.1"/>
    </source>
</evidence>
<comment type="caution">
    <text evidence="1">The sequence shown here is derived from an EMBL/GenBank/DDBJ whole genome shotgun (WGS) entry which is preliminary data.</text>
</comment>
<proteinExistence type="predicted"/>
<dbReference type="Proteomes" id="UP001246858">
    <property type="component" value="Unassembled WGS sequence"/>
</dbReference>
<sequence>MKKIFIYLAVVLTLASCKKILDQDPLDKLTQDQAFSTEQNLELYTNSFLQTMLPSNDVLFKGDQLSDIAVTAGVPQYLTPQFTVQQASGWGWGNLRNVNYFIQNNKNTAIAPQIRAHYMGIARFFRAWFYYGMVKRFGDVPWYGKPLDTTDPDLYKARDPRSLVMDSVLADLNYAVANINDTKDASSSRITRSVALALKSRICLFEGTYRKYHTELSLIGSAAAWLTEAAAAADLVIKGGKYSLNTAGATPYRALFTSENPVNNEVLLAVVYNNNLSKWHDANYWFTSATYGNKLSLDKSFVNTYLNADGSRFTDQAGYNSIVFQNEVKNRDKRLSQTIRMAPYKRSDGSAAAPDFAFTSTGYHILKFTLDDKALDNRSPVANYNSIPVIRYAEVLLNYAEAKAELGTLTAGDWNTSIGALRTRAGITNTAMPATIDIYMQANFYPDLNNAVLMEVRRERGIELAVEGFRYDDLLRWKAGALLEKPYNGLYVPAKGQVLDLNEDGQGDVAFVDAVPATKVPGVYYYLLNGISARLSGGTSGILIWMGNISKQFPDKKYNQPIPLGEIVLNPNLKQTESWQ</sequence>
<dbReference type="EMBL" id="JAVDTF010000001">
    <property type="protein sequence ID" value="MDR6781713.1"/>
    <property type="molecule type" value="Genomic_DNA"/>
</dbReference>
<protein>
    <submittedName>
        <fullName evidence="1">Uncharacterized protein</fullName>
    </submittedName>
</protein>
<organism evidence="1 2">
    <name type="scientific">Pedobacter africanus</name>
    <dbReference type="NCBI Taxonomy" id="151894"/>
    <lineage>
        <taxon>Bacteria</taxon>
        <taxon>Pseudomonadati</taxon>
        <taxon>Bacteroidota</taxon>
        <taxon>Sphingobacteriia</taxon>
        <taxon>Sphingobacteriales</taxon>
        <taxon>Sphingobacteriaceae</taxon>
        <taxon>Pedobacter</taxon>
    </lineage>
</organism>
<gene>
    <name evidence="1" type="ORF">J2X78_000265</name>
</gene>
<reference evidence="1" key="1">
    <citation type="submission" date="2023-07" db="EMBL/GenBank/DDBJ databases">
        <title>Sorghum-associated microbial communities from plants grown in Nebraska, USA.</title>
        <authorList>
            <person name="Schachtman D."/>
        </authorList>
    </citation>
    <scope>NUCLEOTIDE SEQUENCE</scope>
    <source>
        <strain evidence="1">2697</strain>
    </source>
</reference>
<accession>A0ACC6KRG4</accession>
<evidence type="ECO:0000313" key="2">
    <source>
        <dbReference type="Proteomes" id="UP001246858"/>
    </source>
</evidence>
<keyword evidence="2" id="KW-1185">Reference proteome</keyword>
<name>A0ACC6KRG4_9SPHI</name>